<dbReference type="EMBL" id="GL883016">
    <property type="protein sequence ID" value="EGG19053.1"/>
    <property type="molecule type" value="Genomic_DNA"/>
</dbReference>
<keyword evidence="10" id="KW-1185">Reference proteome</keyword>
<feature type="transmembrane region" description="Helical" evidence="8">
    <location>
        <begin position="520"/>
        <end position="543"/>
    </location>
</feature>
<evidence type="ECO:0000256" key="2">
    <source>
        <dbReference type="ARBA" id="ARBA00004442"/>
    </source>
</evidence>
<keyword evidence="6 8" id="KW-0472">Membrane</keyword>
<dbReference type="Proteomes" id="UP000007797">
    <property type="component" value="Unassembled WGS sequence"/>
</dbReference>
<dbReference type="NCBIfam" id="TIGR01376">
    <property type="entry name" value="POMP_repeat"/>
    <property type="match status" value="1"/>
</dbReference>
<dbReference type="OMA" id="TATINDC"/>
<dbReference type="RefSeq" id="XP_004366686.1">
    <property type="nucleotide sequence ID" value="XM_004366629.1"/>
</dbReference>
<evidence type="ECO:0000313" key="9">
    <source>
        <dbReference type="EMBL" id="EGG19053.1"/>
    </source>
</evidence>
<protein>
    <recommendedName>
        <fullName evidence="11">Right handed beta helix domain-containing protein</fullName>
    </recommendedName>
</protein>
<name>F4PZ24_CACFS</name>
<dbReference type="OrthoDB" id="21116at2759"/>
<evidence type="ECO:0000256" key="8">
    <source>
        <dbReference type="SAM" id="Phobius"/>
    </source>
</evidence>
<evidence type="ECO:0000256" key="6">
    <source>
        <dbReference type="ARBA" id="ARBA00023136"/>
    </source>
</evidence>
<keyword evidence="8" id="KW-1133">Transmembrane helix</keyword>
<sequence length="562" mass="59715">MSSSLLFLSLSLSFIILSFLISISISLPITIYVNNQSLNTNTTCGIDNSTVNACSDISSALIAFNSNAGSIVDGVTQDLNIVMSAGTYLGDNNANFTIYNQSVSIEADNIGTVTIDMSNTTATYFIQVSVNQSLPEDMTEIVLSRLSFTGLDLSRSNTTSGGILVSTTVSTEVLVNFVQCQFTNIFTANSALISLQSMLAVNQYLLIDQCIMTNVSSNEVIIAPQNVGFNLTNSQFTANNGIFLVQHMWGLPIIVNNTFSNNNFTNLSAGALFLFGYITSPTSQIANNTFTSNQVYGAIIMSVRSRLFVSNCLFTKAINTNGIIVGDGSVLYLSNSSFISNSALKYGQIYATDTSSIVISNSSFVGNSAINGSAISALATSSFAIDSTYFTENVATGSGGAINSKATTQFTITNSKFSNNSANNVGGAIFSSSSSYFNISTSVFNGNSAGSGGAIECNNSTIVAQNVLFDENIDKNSNETSDLVSCENNNCKVSGNSNHNYCLANNGDDNGYGDGLPKKVVVGIIIGVVVGVLILALIVYIIYKRRKNQLKYATNYHYSNVH</sequence>
<reference evidence="10" key="1">
    <citation type="journal article" date="2011" name="Genome Res.">
        <title>Phylogeny-wide analysis of social amoeba genomes highlights ancient origins for complex intercellular communication.</title>
        <authorList>
            <person name="Heidel A.J."/>
            <person name="Lawal H.M."/>
            <person name="Felder M."/>
            <person name="Schilde C."/>
            <person name="Helps N.R."/>
            <person name="Tunggal B."/>
            <person name="Rivero F."/>
            <person name="John U."/>
            <person name="Schleicher M."/>
            <person name="Eichinger L."/>
            <person name="Platzer M."/>
            <person name="Noegel A.A."/>
            <person name="Schaap P."/>
            <person name="Gloeckner G."/>
        </authorList>
    </citation>
    <scope>NUCLEOTIDE SEQUENCE [LARGE SCALE GENOMIC DNA]</scope>
    <source>
        <strain evidence="10">SH3</strain>
    </source>
</reference>
<organism evidence="9 10">
    <name type="scientific">Cavenderia fasciculata</name>
    <name type="common">Slime mold</name>
    <name type="synonym">Dictyostelium fasciculatum</name>
    <dbReference type="NCBI Taxonomy" id="261658"/>
    <lineage>
        <taxon>Eukaryota</taxon>
        <taxon>Amoebozoa</taxon>
        <taxon>Evosea</taxon>
        <taxon>Eumycetozoa</taxon>
        <taxon>Dictyostelia</taxon>
        <taxon>Acytosteliales</taxon>
        <taxon>Cavenderiaceae</taxon>
        <taxon>Cavenderia</taxon>
    </lineage>
</organism>
<evidence type="ECO:0008006" key="11">
    <source>
        <dbReference type="Google" id="ProtNLM"/>
    </source>
</evidence>
<comment type="subcellular location">
    <subcellularLocation>
        <location evidence="1">Cell envelope</location>
    </subcellularLocation>
    <subcellularLocation>
        <location evidence="2">Cell outer membrane</location>
    </subcellularLocation>
    <subcellularLocation>
        <location evidence="3">Secreted</location>
    </subcellularLocation>
</comment>
<keyword evidence="8" id="KW-0812">Transmembrane</keyword>
<dbReference type="InterPro" id="IPR011050">
    <property type="entry name" value="Pectin_lyase_fold/virulence"/>
</dbReference>
<dbReference type="GO" id="GO:0005576">
    <property type="term" value="C:extracellular region"/>
    <property type="evidence" value="ECO:0007669"/>
    <property type="project" value="UniProtKB-SubCell"/>
</dbReference>
<accession>F4PZ24</accession>
<keyword evidence="7" id="KW-0998">Cell outer membrane</keyword>
<evidence type="ECO:0000256" key="4">
    <source>
        <dbReference type="ARBA" id="ARBA00022525"/>
    </source>
</evidence>
<dbReference type="GeneID" id="14871239"/>
<dbReference type="AlphaFoldDB" id="F4PZ24"/>
<evidence type="ECO:0000256" key="3">
    <source>
        <dbReference type="ARBA" id="ARBA00004613"/>
    </source>
</evidence>
<evidence type="ECO:0000256" key="7">
    <source>
        <dbReference type="ARBA" id="ARBA00023237"/>
    </source>
</evidence>
<dbReference type="InterPro" id="IPR006626">
    <property type="entry name" value="PbH1"/>
</dbReference>
<proteinExistence type="predicted"/>
<dbReference type="SUPFAM" id="SSF51126">
    <property type="entry name" value="Pectin lyase-like"/>
    <property type="match status" value="1"/>
</dbReference>
<dbReference type="SMART" id="SM00710">
    <property type="entry name" value="PbH1"/>
    <property type="match status" value="6"/>
</dbReference>
<dbReference type="InterPro" id="IPR003368">
    <property type="entry name" value="POMP_repeat"/>
</dbReference>
<evidence type="ECO:0000313" key="10">
    <source>
        <dbReference type="Proteomes" id="UP000007797"/>
    </source>
</evidence>
<gene>
    <name evidence="9" type="ORF">DFA_02297</name>
</gene>
<keyword evidence="5" id="KW-0732">Signal</keyword>
<keyword evidence="4" id="KW-0964">Secreted</keyword>
<dbReference type="PANTHER" id="PTHR31318">
    <property type="entry name" value="EXPRESSED PROTEIN-RELATED"/>
    <property type="match status" value="1"/>
</dbReference>
<evidence type="ECO:0000256" key="5">
    <source>
        <dbReference type="ARBA" id="ARBA00022729"/>
    </source>
</evidence>
<dbReference type="KEGG" id="dfa:DFA_02297"/>
<evidence type="ECO:0000256" key="1">
    <source>
        <dbReference type="ARBA" id="ARBA00004196"/>
    </source>
</evidence>